<reference evidence="2 3" key="1">
    <citation type="journal article" date="2019" name="Nat. Microbiol.">
        <title>Mediterranean grassland soil C-N compound turnover is dependent on rainfall and depth, and is mediated by genomically divergent microorganisms.</title>
        <authorList>
            <person name="Diamond S."/>
            <person name="Andeer P.F."/>
            <person name="Li Z."/>
            <person name="Crits-Christoph A."/>
            <person name="Burstein D."/>
            <person name="Anantharaman K."/>
            <person name="Lane K.R."/>
            <person name="Thomas B.C."/>
            <person name="Pan C."/>
            <person name="Northen T.R."/>
            <person name="Banfield J.F."/>
        </authorList>
    </citation>
    <scope>NUCLEOTIDE SEQUENCE [LARGE SCALE GENOMIC DNA]</scope>
    <source>
        <strain evidence="2">NP_1</strain>
    </source>
</reference>
<evidence type="ECO:0000313" key="3">
    <source>
        <dbReference type="Proteomes" id="UP000315217"/>
    </source>
</evidence>
<organism evidence="2 3">
    <name type="scientific">Candidatus Segetimicrobium genomatis</name>
    <dbReference type="NCBI Taxonomy" id="2569760"/>
    <lineage>
        <taxon>Bacteria</taxon>
        <taxon>Bacillati</taxon>
        <taxon>Candidatus Sysuimicrobiota</taxon>
        <taxon>Candidatus Sysuimicrobiia</taxon>
        <taxon>Candidatus Sysuimicrobiales</taxon>
        <taxon>Candidatus Segetimicrobiaceae</taxon>
        <taxon>Candidatus Segetimicrobium</taxon>
    </lineage>
</organism>
<dbReference type="Proteomes" id="UP000315217">
    <property type="component" value="Unassembled WGS sequence"/>
</dbReference>
<keyword evidence="1" id="KW-0732">Signal</keyword>
<dbReference type="EMBL" id="VBAI01000136">
    <property type="protein sequence ID" value="TMJ10025.1"/>
    <property type="molecule type" value="Genomic_DNA"/>
</dbReference>
<evidence type="ECO:0000256" key="1">
    <source>
        <dbReference type="SAM" id="SignalP"/>
    </source>
</evidence>
<dbReference type="AlphaFoldDB" id="A0A537LPT5"/>
<feature type="chain" id="PRO_5021698963" evidence="1">
    <location>
        <begin position="29"/>
        <end position="113"/>
    </location>
</feature>
<comment type="caution">
    <text evidence="2">The sequence shown here is derived from an EMBL/GenBank/DDBJ whole genome shotgun (WGS) entry which is preliminary data.</text>
</comment>
<feature type="signal peptide" evidence="1">
    <location>
        <begin position="1"/>
        <end position="28"/>
    </location>
</feature>
<protein>
    <submittedName>
        <fullName evidence="2">Uncharacterized protein</fullName>
    </submittedName>
</protein>
<evidence type="ECO:0000313" key="2">
    <source>
        <dbReference type="EMBL" id="TMJ10025.1"/>
    </source>
</evidence>
<name>A0A537LPT5_9BACT</name>
<accession>A0A537LPT5</accession>
<sequence>MRKVVSLLVFATLLAGAFSLAYAVPAFADLKAVVTIICNAYTDTVVLVSMSSNSKKTFPVASDTFCTNFMVSMDALGWHVIHDMRTGGAWFDTRTVPDACTGNGCYELIFLHD</sequence>
<proteinExistence type="predicted"/>
<gene>
    <name evidence="2" type="ORF">E6G98_08105</name>
</gene>